<dbReference type="AlphaFoldDB" id="A0AAV3Y2H2"/>
<accession>A0AAV3Y2H2</accession>
<comment type="caution">
    <text evidence="1">The sequence shown here is derived from an EMBL/GenBank/DDBJ whole genome shotgun (WGS) entry which is preliminary data.</text>
</comment>
<evidence type="ECO:0000313" key="1">
    <source>
        <dbReference type="EMBL" id="GFN77143.1"/>
    </source>
</evidence>
<name>A0AAV3Y2H2_9GAST</name>
<sequence length="107" mass="12437">MHGKQILYIWVNSACDKRESLWKVQRLSVTGGGFNSRRDYGRRFGLIRNCNESVGRDGRAVSYHRCEENRAKQPEGVVDSFELKPFKMFYYFKREAVAHLVGQMATT</sequence>
<proteinExistence type="predicted"/>
<organism evidence="1 2">
    <name type="scientific">Plakobranchus ocellatus</name>
    <dbReference type="NCBI Taxonomy" id="259542"/>
    <lineage>
        <taxon>Eukaryota</taxon>
        <taxon>Metazoa</taxon>
        <taxon>Spiralia</taxon>
        <taxon>Lophotrochozoa</taxon>
        <taxon>Mollusca</taxon>
        <taxon>Gastropoda</taxon>
        <taxon>Heterobranchia</taxon>
        <taxon>Euthyneura</taxon>
        <taxon>Panpulmonata</taxon>
        <taxon>Sacoglossa</taxon>
        <taxon>Placobranchoidea</taxon>
        <taxon>Plakobranchidae</taxon>
        <taxon>Plakobranchus</taxon>
    </lineage>
</organism>
<reference evidence="1 2" key="1">
    <citation type="journal article" date="2021" name="Elife">
        <title>Chloroplast acquisition without the gene transfer in kleptoplastic sea slugs, Plakobranchus ocellatus.</title>
        <authorList>
            <person name="Maeda T."/>
            <person name="Takahashi S."/>
            <person name="Yoshida T."/>
            <person name="Shimamura S."/>
            <person name="Takaki Y."/>
            <person name="Nagai Y."/>
            <person name="Toyoda A."/>
            <person name="Suzuki Y."/>
            <person name="Arimoto A."/>
            <person name="Ishii H."/>
            <person name="Satoh N."/>
            <person name="Nishiyama T."/>
            <person name="Hasebe M."/>
            <person name="Maruyama T."/>
            <person name="Minagawa J."/>
            <person name="Obokata J."/>
            <person name="Shigenobu S."/>
        </authorList>
    </citation>
    <scope>NUCLEOTIDE SEQUENCE [LARGE SCALE GENOMIC DNA]</scope>
</reference>
<keyword evidence="2" id="KW-1185">Reference proteome</keyword>
<dbReference type="Proteomes" id="UP000735302">
    <property type="component" value="Unassembled WGS sequence"/>
</dbReference>
<dbReference type="EMBL" id="BLXT01000438">
    <property type="protein sequence ID" value="GFN77143.1"/>
    <property type="molecule type" value="Genomic_DNA"/>
</dbReference>
<evidence type="ECO:0000313" key="2">
    <source>
        <dbReference type="Proteomes" id="UP000735302"/>
    </source>
</evidence>
<protein>
    <submittedName>
        <fullName evidence="1">Uncharacterized protein</fullName>
    </submittedName>
</protein>
<gene>
    <name evidence="1" type="ORF">PoB_000364900</name>
</gene>